<evidence type="ECO:0000313" key="2">
    <source>
        <dbReference type="Proteomes" id="UP001371456"/>
    </source>
</evidence>
<reference evidence="1 2" key="1">
    <citation type="submission" date="2024-02" db="EMBL/GenBank/DDBJ databases">
        <title>de novo genome assembly of Solanum bulbocastanum strain 11H21.</title>
        <authorList>
            <person name="Hosaka A.J."/>
        </authorList>
    </citation>
    <scope>NUCLEOTIDE SEQUENCE [LARGE SCALE GENOMIC DNA]</scope>
    <source>
        <tissue evidence="1">Young leaves</tissue>
    </source>
</reference>
<organism evidence="1 2">
    <name type="scientific">Solanum bulbocastanum</name>
    <name type="common">Wild potato</name>
    <dbReference type="NCBI Taxonomy" id="147425"/>
    <lineage>
        <taxon>Eukaryota</taxon>
        <taxon>Viridiplantae</taxon>
        <taxon>Streptophyta</taxon>
        <taxon>Embryophyta</taxon>
        <taxon>Tracheophyta</taxon>
        <taxon>Spermatophyta</taxon>
        <taxon>Magnoliopsida</taxon>
        <taxon>eudicotyledons</taxon>
        <taxon>Gunneridae</taxon>
        <taxon>Pentapetalae</taxon>
        <taxon>asterids</taxon>
        <taxon>lamiids</taxon>
        <taxon>Solanales</taxon>
        <taxon>Solanaceae</taxon>
        <taxon>Solanoideae</taxon>
        <taxon>Solaneae</taxon>
        <taxon>Solanum</taxon>
    </lineage>
</organism>
<dbReference type="PANTHER" id="PTHR10775:SF193">
    <property type="entry name" value="DUF4216 DOMAIN-CONTAINING PROTEIN"/>
    <property type="match status" value="1"/>
</dbReference>
<dbReference type="Proteomes" id="UP001371456">
    <property type="component" value="Unassembled WGS sequence"/>
</dbReference>
<dbReference type="Pfam" id="PF02992">
    <property type="entry name" value="Transposase_21"/>
    <property type="match status" value="1"/>
</dbReference>
<dbReference type="AlphaFoldDB" id="A0AAN8Y692"/>
<comment type="caution">
    <text evidence="1">The sequence shown here is derived from an EMBL/GenBank/DDBJ whole genome shotgun (WGS) entry which is preliminary data.</text>
</comment>
<dbReference type="PANTHER" id="PTHR10775">
    <property type="entry name" value="OS08G0208400 PROTEIN"/>
    <property type="match status" value="1"/>
</dbReference>
<protein>
    <submittedName>
        <fullName evidence="1">Uncharacterized protein</fullName>
    </submittedName>
</protein>
<evidence type="ECO:0000313" key="1">
    <source>
        <dbReference type="EMBL" id="KAK6780401.1"/>
    </source>
</evidence>
<gene>
    <name evidence="1" type="ORF">RDI58_022585</name>
</gene>
<accession>A0AAN8Y692</accession>
<proteinExistence type="predicted"/>
<name>A0AAN8Y692_SOLBU</name>
<dbReference type="InterPro" id="IPR004242">
    <property type="entry name" value="Transposase_21"/>
</dbReference>
<keyword evidence="2" id="KW-1185">Reference proteome</keyword>
<sequence>MLSGWMTTRKLECSYCMENSKAFTLKHDRKNAWFDCHRQFLLMDHEFRKMKNAFRKNKVESDLPPPLLTGHEIWERVSQLPKVIKASPSRLLGYGVEHNWTKQSIFWELPYWKDNLLRYNLDVMHIEKNYFDNLFNTVMDLRVRQKTIQKPEWT</sequence>
<dbReference type="EMBL" id="JBANQN010000009">
    <property type="protein sequence ID" value="KAK6780401.1"/>
    <property type="molecule type" value="Genomic_DNA"/>
</dbReference>